<evidence type="ECO:0000259" key="2">
    <source>
        <dbReference type="Pfam" id="PF00534"/>
    </source>
</evidence>
<protein>
    <submittedName>
        <fullName evidence="4">Glycosyltransferase family 1 protein</fullName>
    </submittedName>
</protein>
<keyword evidence="1" id="KW-0808">Transferase</keyword>
<feature type="domain" description="Glycosyltransferase subfamily 4-like N-terminal" evidence="3">
    <location>
        <begin position="22"/>
        <end position="172"/>
    </location>
</feature>
<name>A0ABP7S2L0_9SPHN</name>
<dbReference type="RefSeq" id="WP_344709905.1">
    <property type="nucleotide sequence ID" value="NZ_BAAAZD010000002.1"/>
</dbReference>
<dbReference type="InterPro" id="IPR001296">
    <property type="entry name" value="Glyco_trans_1"/>
</dbReference>
<dbReference type="PANTHER" id="PTHR46401">
    <property type="entry name" value="GLYCOSYLTRANSFERASE WBBK-RELATED"/>
    <property type="match status" value="1"/>
</dbReference>
<sequence length="374" mass="41531">MIVPANDLRITLDVNALEPHLGGIGRYTWELSRRLPRHDGIASVDYFARGRRLADPDVLLTGAPLPPRPRFFRSWRERREHQRLQGGLFHGPNYFLPDWVSRGVITIHDLSVFRFPETHPAERVMAFEKEFLSSLNRAVHVLTDTETVRAELIEDFGVDPAIVSAVHLGVDPVFRPRSGDELAGPLARLSLEPGTYGLCVSTLEPRKKILELIEAWRMLPVAIRTKHPLVLAGGKGWRNEELQRRVDAGVAEGWLRHLGFVDESDLPALYAGAALFLYPSSYEGFGLPPLEAMASGVPVIVSNRSCLPEVCGDAARYIDPDDIDTFSAQVAASLGDPAWRQEATGRGLLRASRFTWDRCIDSTVDAYRTAAAAP</sequence>
<proteinExistence type="predicted"/>
<evidence type="ECO:0000313" key="4">
    <source>
        <dbReference type="EMBL" id="GAA4005806.1"/>
    </source>
</evidence>
<reference evidence="5" key="1">
    <citation type="journal article" date="2019" name="Int. J. Syst. Evol. Microbiol.">
        <title>The Global Catalogue of Microorganisms (GCM) 10K type strain sequencing project: providing services to taxonomists for standard genome sequencing and annotation.</title>
        <authorList>
            <consortium name="The Broad Institute Genomics Platform"/>
            <consortium name="The Broad Institute Genome Sequencing Center for Infectious Disease"/>
            <person name="Wu L."/>
            <person name="Ma J."/>
        </authorList>
    </citation>
    <scope>NUCLEOTIDE SEQUENCE [LARGE SCALE GENOMIC DNA]</scope>
    <source>
        <strain evidence="5">JCM 16603</strain>
    </source>
</reference>
<dbReference type="PANTHER" id="PTHR46401:SF2">
    <property type="entry name" value="GLYCOSYLTRANSFERASE WBBK-RELATED"/>
    <property type="match status" value="1"/>
</dbReference>
<organism evidence="4 5">
    <name type="scientific">Sphingomonas humi</name>
    <dbReference type="NCBI Taxonomy" id="335630"/>
    <lineage>
        <taxon>Bacteria</taxon>
        <taxon>Pseudomonadati</taxon>
        <taxon>Pseudomonadota</taxon>
        <taxon>Alphaproteobacteria</taxon>
        <taxon>Sphingomonadales</taxon>
        <taxon>Sphingomonadaceae</taxon>
        <taxon>Sphingomonas</taxon>
    </lineage>
</organism>
<comment type="caution">
    <text evidence="4">The sequence shown here is derived from an EMBL/GenBank/DDBJ whole genome shotgun (WGS) entry which is preliminary data.</text>
</comment>
<dbReference type="EMBL" id="BAAAZD010000002">
    <property type="protein sequence ID" value="GAA4005806.1"/>
    <property type="molecule type" value="Genomic_DNA"/>
</dbReference>
<dbReference type="Pfam" id="PF00534">
    <property type="entry name" value="Glycos_transf_1"/>
    <property type="match status" value="1"/>
</dbReference>
<evidence type="ECO:0000259" key="3">
    <source>
        <dbReference type="Pfam" id="PF13439"/>
    </source>
</evidence>
<feature type="domain" description="Glycosyl transferase family 1" evidence="2">
    <location>
        <begin position="198"/>
        <end position="338"/>
    </location>
</feature>
<dbReference type="Gene3D" id="3.40.50.2000">
    <property type="entry name" value="Glycogen Phosphorylase B"/>
    <property type="match status" value="2"/>
</dbReference>
<dbReference type="Proteomes" id="UP001501310">
    <property type="component" value="Unassembled WGS sequence"/>
</dbReference>
<accession>A0ABP7S2L0</accession>
<evidence type="ECO:0000313" key="5">
    <source>
        <dbReference type="Proteomes" id="UP001501310"/>
    </source>
</evidence>
<evidence type="ECO:0000256" key="1">
    <source>
        <dbReference type="ARBA" id="ARBA00022679"/>
    </source>
</evidence>
<dbReference type="Pfam" id="PF13439">
    <property type="entry name" value="Glyco_transf_4"/>
    <property type="match status" value="1"/>
</dbReference>
<dbReference type="CDD" id="cd03809">
    <property type="entry name" value="GT4_MtfB-like"/>
    <property type="match status" value="1"/>
</dbReference>
<dbReference type="InterPro" id="IPR028098">
    <property type="entry name" value="Glyco_trans_4-like_N"/>
</dbReference>
<gene>
    <name evidence="4" type="ORF">GCM10022211_17740</name>
</gene>
<dbReference type="SUPFAM" id="SSF53756">
    <property type="entry name" value="UDP-Glycosyltransferase/glycogen phosphorylase"/>
    <property type="match status" value="1"/>
</dbReference>
<keyword evidence="5" id="KW-1185">Reference proteome</keyword>